<reference evidence="1 2" key="1">
    <citation type="journal article" date="2015" name="Proc. Natl. Acad. Sci. U.S.A.">
        <title>The resurrection genome of Boea hygrometrica: A blueprint for survival of dehydration.</title>
        <authorList>
            <person name="Xiao L."/>
            <person name="Yang G."/>
            <person name="Zhang L."/>
            <person name="Yang X."/>
            <person name="Zhao S."/>
            <person name="Ji Z."/>
            <person name="Zhou Q."/>
            <person name="Hu M."/>
            <person name="Wang Y."/>
            <person name="Chen M."/>
            <person name="Xu Y."/>
            <person name="Jin H."/>
            <person name="Xiao X."/>
            <person name="Hu G."/>
            <person name="Bao F."/>
            <person name="Hu Y."/>
            <person name="Wan P."/>
            <person name="Li L."/>
            <person name="Deng X."/>
            <person name="Kuang T."/>
            <person name="Xiang C."/>
            <person name="Zhu J.K."/>
            <person name="Oliver M.J."/>
            <person name="He Y."/>
        </authorList>
    </citation>
    <scope>NUCLEOTIDE SEQUENCE [LARGE SCALE GENOMIC DNA]</scope>
    <source>
        <strain evidence="2">cv. XS01</strain>
    </source>
</reference>
<gene>
    <name evidence="1" type="ORF">F511_17100</name>
</gene>
<sequence>MSDSYFDHRSFPNEYTIDFESSLCLRLKSFLSTGLSLKRTNEQFLTVERSCRAIHLQVSALVTSSYLSIDNLFFEEYSFVLISSALLVQPDEGVLDLVVDRIGDNLPQSTEKSRIIVIPVGARHKCQRVASFASSRHGFPDARIEEVAKRSSRSDKSAAKQLTTYEELSKLDVNC</sequence>
<evidence type="ECO:0000313" key="2">
    <source>
        <dbReference type="Proteomes" id="UP000250235"/>
    </source>
</evidence>
<keyword evidence="2" id="KW-1185">Reference proteome</keyword>
<dbReference type="Proteomes" id="UP000250235">
    <property type="component" value="Unassembled WGS sequence"/>
</dbReference>
<protein>
    <submittedName>
        <fullName evidence="1">Uncharacterized protein</fullName>
    </submittedName>
</protein>
<evidence type="ECO:0000313" key="1">
    <source>
        <dbReference type="EMBL" id="KZV26987.1"/>
    </source>
</evidence>
<dbReference type="EMBL" id="KV010721">
    <property type="protein sequence ID" value="KZV26987.1"/>
    <property type="molecule type" value="Genomic_DNA"/>
</dbReference>
<organism evidence="1 2">
    <name type="scientific">Dorcoceras hygrometricum</name>
    <dbReference type="NCBI Taxonomy" id="472368"/>
    <lineage>
        <taxon>Eukaryota</taxon>
        <taxon>Viridiplantae</taxon>
        <taxon>Streptophyta</taxon>
        <taxon>Embryophyta</taxon>
        <taxon>Tracheophyta</taxon>
        <taxon>Spermatophyta</taxon>
        <taxon>Magnoliopsida</taxon>
        <taxon>eudicotyledons</taxon>
        <taxon>Gunneridae</taxon>
        <taxon>Pentapetalae</taxon>
        <taxon>asterids</taxon>
        <taxon>lamiids</taxon>
        <taxon>Lamiales</taxon>
        <taxon>Gesneriaceae</taxon>
        <taxon>Didymocarpoideae</taxon>
        <taxon>Trichosporeae</taxon>
        <taxon>Loxocarpinae</taxon>
        <taxon>Dorcoceras</taxon>
    </lineage>
</organism>
<proteinExistence type="predicted"/>
<dbReference type="AlphaFoldDB" id="A0A2Z7B5Z5"/>
<accession>A0A2Z7B5Z5</accession>
<name>A0A2Z7B5Z5_9LAMI</name>